<dbReference type="InterPro" id="IPR001757">
    <property type="entry name" value="P_typ_ATPase"/>
</dbReference>
<accession>Q2SBY9</accession>
<dbReference type="GO" id="GO:0005391">
    <property type="term" value="F:P-type sodium:potassium-exchanging transporter activity"/>
    <property type="evidence" value="ECO:0007669"/>
    <property type="project" value="TreeGrafter"/>
</dbReference>
<dbReference type="InterPro" id="IPR044492">
    <property type="entry name" value="P_typ_ATPase_HD_dom"/>
</dbReference>
<dbReference type="GO" id="GO:0016887">
    <property type="term" value="F:ATP hydrolysis activity"/>
    <property type="evidence" value="ECO:0007669"/>
    <property type="project" value="InterPro"/>
</dbReference>
<evidence type="ECO:0000256" key="2">
    <source>
        <dbReference type="ARBA" id="ARBA00005675"/>
    </source>
</evidence>
<organism evidence="11 12">
    <name type="scientific">Hahella chejuensis (strain KCTC 2396)</name>
    <dbReference type="NCBI Taxonomy" id="349521"/>
    <lineage>
        <taxon>Bacteria</taxon>
        <taxon>Pseudomonadati</taxon>
        <taxon>Pseudomonadota</taxon>
        <taxon>Gammaproteobacteria</taxon>
        <taxon>Oceanospirillales</taxon>
        <taxon>Hahellaceae</taxon>
        <taxon>Hahella</taxon>
    </lineage>
</organism>
<comment type="similarity">
    <text evidence="2">Belongs to the cation transport ATPase (P-type) (TC 3.A.3) family. Type IIA subfamily.</text>
</comment>
<dbReference type="InterPro" id="IPR050510">
    <property type="entry name" value="Cation_transp_ATPase_P-type"/>
</dbReference>
<protein>
    <submittedName>
        <fullName evidence="11">Cation transport ATPase</fullName>
    </submittedName>
</protein>
<gene>
    <name evidence="11" type="ordered locus">HCH_05156</name>
</gene>
<keyword evidence="6" id="KW-1278">Translocase</keyword>
<dbReference type="InterPro" id="IPR004014">
    <property type="entry name" value="ATPase_P-typ_cation-transptr_N"/>
</dbReference>
<keyword evidence="3 9" id="KW-0812">Transmembrane</keyword>
<dbReference type="InterPro" id="IPR023214">
    <property type="entry name" value="HAD_sf"/>
</dbReference>
<dbReference type="SFLD" id="SFLDG00002">
    <property type="entry name" value="C1.7:_P-type_atpase_like"/>
    <property type="match status" value="1"/>
</dbReference>
<dbReference type="Pfam" id="PF13246">
    <property type="entry name" value="Cation_ATPase"/>
    <property type="match status" value="1"/>
</dbReference>
<dbReference type="KEGG" id="hch:HCH_05156"/>
<feature type="transmembrane region" description="Helical" evidence="9">
    <location>
        <begin position="790"/>
        <end position="808"/>
    </location>
</feature>
<dbReference type="Pfam" id="PF00122">
    <property type="entry name" value="E1-E2_ATPase"/>
    <property type="match status" value="1"/>
</dbReference>
<dbReference type="SUPFAM" id="SSF56784">
    <property type="entry name" value="HAD-like"/>
    <property type="match status" value="1"/>
</dbReference>
<dbReference type="Pfam" id="PF00690">
    <property type="entry name" value="Cation_ATPase_N"/>
    <property type="match status" value="1"/>
</dbReference>
<dbReference type="PROSITE" id="PS00154">
    <property type="entry name" value="ATPASE_E1_E2"/>
    <property type="match status" value="1"/>
</dbReference>
<dbReference type="eggNOG" id="COG0474">
    <property type="taxonomic scope" value="Bacteria"/>
</dbReference>
<dbReference type="SUPFAM" id="SSF81653">
    <property type="entry name" value="Calcium ATPase, transduction domain A"/>
    <property type="match status" value="1"/>
</dbReference>
<feature type="transmembrane region" description="Helical" evidence="9">
    <location>
        <begin position="247"/>
        <end position="265"/>
    </location>
</feature>
<dbReference type="SUPFAM" id="SSF81665">
    <property type="entry name" value="Calcium ATPase, transmembrane domain M"/>
    <property type="match status" value="1"/>
</dbReference>
<dbReference type="InterPro" id="IPR018303">
    <property type="entry name" value="ATPase_P-typ_P_site"/>
</dbReference>
<dbReference type="InterPro" id="IPR008250">
    <property type="entry name" value="ATPase_P-typ_transduc_dom_A_sf"/>
</dbReference>
<evidence type="ECO:0000256" key="1">
    <source>
        <dbReference type="ARBA" id="ARBA00004141"/>
    </source>
</evidence>
<dbReference type="Gene3D" id="1.20.1110.10">
    <property type="entry name" value="Calcium-transporting ATPase, transmembrane domain"/>
    <property type="match status" value="1"/>
</dbReference>
<feature type="transmembrane region" description="Helical" evidence="9">
    <location>
        <begin position="686"/>
        <end position="711"/>
    </location>
</feature>
<keyword evidence="4" id="KW-0547">Nucleotide-binding</keyword>
<sequence length="894" mass="96963">MTPPDCWHASPADRTLAAMKSTADGLSSPEAEERLHRHGANIIAEQSGEKAWRRLLRQFNNPLIYVLLLSAAITLIMRHWLDASVILMVVIINGLIGYLQEGRAEKALQAIRRMVTFTVSVRRDGRLQSLPASVLVPGDIVLLQAGDRAPADMRLIQTSDLHISEAVLTGESEAASKQTLPTPADTELAGRTCMAYAGSLVTRGQGHGVVVATGENTEFGKISALLRQVNAIETPLLKQMAEFSAKLSWWILLLSVVCFMTGYWLRDYSAADMFLAAVGLAVAAIPEGLPAILTITLALGVQMMAKRNAIVRRMPAVETLGAVTVICTDKTGTLTQNEMTVISLDLRENSMGVSGAGYDPHGEITLGERLIDVQNHPELARLSLTALLCNDADIHKQDDIWTPHGDPTEAALVTFAAKAGWDGGQARKEHPRLDVLPFSSDNLFMATLHHDSAGNHFICIKGAPERVLQLCSKTLSKEETLRWSERFNQRAAQGQRLLAFAYIAAPDAMSALPPQLPLQDIQFLGAVAMIDPPREETAPALAKTLQAGIVVKMITGDNPKTAQAIAESIHLPVGDGVVTGADIDNMDNDALKAAALRCNIFARTTPLHKLRLVEALQQSGEIVAMTGDGVNDAPALKRASIGVAMGRQGTEVAKEAAQIILLDDNFSTITAAVEEGRRIFDNFKKAIVFVLPTSCGEALMILAAVVLGVAMPITPVQILWINMITAVTLALALSFEPAERNIMARPPRRPGESLLDPLLLWRVLSVSLIMVLGSFGLFGWTQANGATLDHARTIAVNTLVMFEIFYLFNTRMLMENITSWRQLTSNRMALYSVAVLLLFQLLFTYAPPMQSLFGSTALSPSDWLAIAVVGSSVFVITEIEKFVMSIVKDQKNSD</sequence>
<dbReference type="GO" id="GO:1902600">
    <property type="term" value="P:proton transmembrane transport"/>
    <property type="evidence" value="ECO:0007669"/>
    <property type="project" value="TreeGrafter"/>
</dbReference>
<dbReference type="HOGENOM" id="CLU_002360_3_3_6"/>
<comment type="subcellular location">
    <subcellularLocation>
        <location evidence="1">Membrane</location>
        <topology evidence="1">Multi-pass membrane protein</topology>
    </subcellularLocation>
</comment>
<dbReference type="Gene3D" id="2.70.150.10">
    <property type="entry name" value="Calcium-transporting ATPase, cytoplasmic transduction domain A"/>
    <property type="match status" value="1"/>
</dbReference>
<dbReference type="PANTHER" id="PTHR43294:SF20">
    <property type="entry name" value="P-TYPE ATPASE"/>
    <property type="match status" value="1"/>
</dbReference>
<feature type="transmembrane region" description="Helical" evidence="9">
    <location>
        <begin position="829"/>
        <end position="848"/>
    </location>
</feature>
<evidence type="ECO:0000313" key="11">
    <source>
        <dbReference type="EMBL" id="ABC31835.1"/>
    </source>
</evidence>
<dbReference type="PANTHER" id="PTHR43294">
    <property type="entry name" value="SODIUM/POTASSIUM-TRANSPORTING ATPASE SUBUNIT ALPHA"/>
    <property type="match status" value="1"/>
</dbReference>
<dbReference type="Gene3D" id="3.40.50.1000">
    <property type="entry name" value="HAD superfamily/HAD-like"/>
    <property type="match status" value="1"/>
</dbReference>
<dbReference type="PRINTS" id="PR00119">
    <property type="entry name" value="CATATPASE"/>
</dbReference>
<feature type="transmembrane region" description="Helical" evidence="9">
    <location>
        <begin position="759"/>
        <end position="778"/>
    </location>
</feature>
<dbReference type="GO" id="GO:0006883">
    <property type="term" value="P:intracellular sodium ion homeostasis"/>
    <property type="evidence" value="ECO:0007669"/>
    <property type="project" value="TreeGrafter"/>
</dbReference>
<dbReference type="InterPro" id="IPR023298">
    <property type="entry name" value="ATPase_P-typ_TM_dom_sf"/>
</dbReference>
<dbReference type="Gene3D" id="3.40.1110.10">
    <property type="entry name" value="Calcium-transporting ATPase, cytoplasmic domain N"/>
    <property type="match status" value="1"/>
</dbReference>
<evidence type="ECO:0000313" key="12">
    <source>
        <dbReference type="Proteomes" id="UP000000238"/>
    </source>
</evidence>
<evidence type="ECO:0000256" key="5">
    <source>
        <dbReference type="ARBA" id="ARBA00022840"/>
    </source>
</evidence>
<dbReference type="GO" id="GO:1990573">
    <property type="term" value="P:potassium ion import across plasma membrane"/>
    <property type="evidence" value="ECO:0007669"/>
    <property type="project" value="TreeGrafter"/>
</dbReference>
<evidence type="ECO:0000256" key="4">
    <source>
        <dbReference type="ARBA" id="ARBA00022741"/>
    </source>
</evidence>
<dbReference type="Pfam" id="PF00689">
    <property type="entry name" value="Cation_ATPase_C"/>
    <property type="match status" value="1"/>
</dbReference>
<proteinExistence type="inferred from homology"/>
<feature type="transmembrane region" description="Helical" evidence="9">
    <location>
        <begin position="717"/>
        <end position="738"/>
    </location>
</feature>
<dbReference type="InterPro" id="IPR023299">
    <property type="entry name" value="ATPase_P-typ_cyto_dom_N"/>
</dbReference>
<evidence type="ECO:0000256" key="8">
    <source>
        <dbReference type="ARBA" id="ARBA00023136"/>
    </source>
</evidence>
<feature type="transmembrane region" description="Helical" evidence="9">
    <location>
        <begin position="277"/>
        <end position="305"/>
    </location>
</feature>
<evidence type="ECO:0000256" key="7">
    <source>
        <dbReference type="ARBA" id="ARBA00022989"/>
    </source>
</evidence>
<dbReference type="GO" id="GO:0005524">
    <property type="term" value="F:ATP binding"/>
    <property type="evidence" value="ECO:0007669"/>
    <property type="project" value="UniProtKB-KW"/>
</dbReference>
<dbReference type="SFLD" id="SFLDF00027">
    <property type="entry name" value="p-type_atpase"/>
    <property type="match status" value="1"/>
</dbReference>
<dbReference type="Proteomes" id="UP000000238">
    <property type="component" value="Chromosome"/>
</dbReference>
<dbReference type="PRINTS" id="PR00121">
    <property type="entry name" value="NAKATPASE"/>
</dbReference>
<feature type="transmembrane region" description="Helical" evidence="9">
    <location>
        <begin position="83"/>
        <end position="99"/>
    </location>
</feature>
<reference evidence="11 12" key="1">
    <citation type="journal article" date="2005" name="Nucleic Acids Res.">
        <title>Genomic blueprint of Hahella chejuensis, a marine microbe producing an algicidal agent.</title>
        <authorList>
            <person name="Jeong H."/>
            <person name="Yim J.H."/>
            <person name="Lee C."/>
            <person name="Choi S.-H."/>
            <person name="Park Y.K."/>
            <person name="Yoon S.H."/>
            <person name="Hur C.-G."/>
            <person name="Kang H.-Y."/>
            <person name="Kim D."/>
            <person name="Lee H.H."/>
            <person name="Park K.H."/>
            <person name="Park S.-H."/>
            <person name="Park H.-S."/>
            <person name="Lee H.K."/>
            <person name="Oh T.K."/>
            <person name="Kim J.F."/>
        </authorList>
    </citation>
    <scope>NUCLEOTIDE SEQUENCE [LARGE SCALE GENOMIC DNA]</scope>
    <source>
        <strain evidence="11 12">KCTC 2396</strain>
    </source>
</reference>
<dbReference type="AlphaFoldDB" id="Q2SBY9"/>
<feature type="transmembrane region" description="Helical" evidence="9">
    <location>
        <begin position="59"/>
        <end position="77"/>
    </location>
</feature>
<name>Q2SBY9_HAHCH</name>
<evidence type="ECO:0000256" key="9">
    <source>
        <dbReference type="SAM" id="Phobius"/>
    </source>
</evidence>
<dbReference type="SFLD" id="SFLDS00003">
    <property type="entry name" value="Haloacid_Dehalogenase"/>
    <property type="match status" value="1"/>
</dbReference>
<dbReference type="NCBIfam" id="TIGR01494">
    <property type="entry name" value="ATPase_P-type"/>
    <property type="match status" value="2"/>
</dbReference>
<keyword evidence="8 9" id="KW-0472">Membrane</keyword>
<feature type="domain" description="Cation-transporting P-type ATPase N-terminal" evidence="10">
    <location>
        <begin position="6"/>
        <end position="79"/>
    </location>
</feature>
<dbReference type="GO" id="GO:0005886">
    <property type="term" value="C:plasma membrane"/>
    <property type="evidence" value="ECO:0007669"/>
    <property type="project" value="TreeGrafter"/>
</dbReference>
<evidence type="ECO:0000256" key="3">
    <source>
        <dbReference type="ARBA" id="ARBA00022692"/>
    </source>
</evidence>
<dbReference type="Pfam" id="PF08282">
    <property type="entry name" value="Hydrolase_3"/>
    <property type="match status" value="1"/>
</dbReference>
<dbReference type="SMART" id="SM00831">
    <property type="entry name" value="Cation_ATPase_N"/>
    <property type="match status" value="1"/>
</dbReference>
<dbReference type="SUPFAM" id="SSF81660">
    <property type="entry name" value="Metal cation-transporting ATPase, ATP-binding domain N"/>
    <property type="match status" value="1"/>
</dbReference>
<dbReference type="STRING" id="349521.HCH_05156"/>
<dbReference type="EMBL" id="CP000155">
    <property type="protein sequence ID" value="ABC31835.1"/>
    <property type="molecule type" value="Genomic_DNA"/>
</dbReference>
<dbReference type="GO" id="GO:0036376">
    <property type="term" value="P:sodium ion export across plasma membrane"/>
    <property type="evidence" value="ECO:0007669"/>
    <property type="project" value="TreeGrafter"/>
</dbReference>
<keyword evidence="7 9" id="KW-1133">Transmembrane helix</keyword>
<keyword evidence="12" id="KW-1185">Reference proteome</keyword>
<dbReference type="InterPro" id="IPR006068">
    <property type="entry name" value="ATPase_P-typ_cation-transptr_C"/>
</dbReference>
<evidence type="ECO:0000256" key="6">
    <source>
        <dbReference type="ARBA" id="ARBA00022967"/>
    </source>
</evidence>
<keyword evidence="5" id="KW-0067">ATP-binding</keyword>
<dbReference type="GO" id="GO:0030007">
    <property type="term" value="P:intracellular potassium ion homeostasis"/>
    <property type="evidence" value="ECO:0007669"/>
    <property type="project" value="TreeGrafter"/>
</dbReference>
<dbReference type="InterPro" id="IPR036412">
    <property type="entry name" value="HAD-like_sf"/>
</dbReference>
<dbReference type="InterPro" id="IPR059000">
    <property type="entry name" value="ATPase_P-type_domA"/>
</dbReference>
<feature type="transmembrane region" description="Helical" evidence="9">
    <location>
        <begin position="863"/>
        <end position="883"/>
    </location>
</feature>
<evidence type="ECO:0000259" key="10">
    <source>
        <dbReference type="SMART" id="SM00831"/>
    </source>
</evidence>